<gene>
    <name evidence="1" type="ORF">B0T21DRAFT_375385</name>
</gene>
<evidence type="ECO:0000313" key="2">
    <source>
        <dbReference type="Proteomes" id="UP001172159"/>
    </source>
</evidence>
<reference evidence="1" key="1">
    <citation type="submission" date="2023-06" db="EMBL/GenBank/DDBJ databases">
        <title>Genome-scale phylogeny and comparative genomics of the fungal order Sordariales.</title>
        <authorList>
            <consortium name="Lawrence Berkeley National Laboratory"/>
            <person name="Hensen N."/>
            <person name="Bonometti L."/>
            <person name="Westerberg I."/>
            <person name="Brannstrom I.O."/>
            <person name="Guillou S."/>
            <person name="Cros-Aarteil S."/>
            <person name="Calhoun S."/>
            <person name="Haridas S."/>
            <person name="Kuo A."/>
            <person name="Mondo S."/>
            <person name="Pangilinan J."/>
            <person name="Riley R."/>
            <person name="Labutti K."/>
            <person name="Andreopoulos B."/>
            <person name="Lipzen A."/>
            <person name="Chen C."/>
            <person name="Yanf M."/>
            <person name="Daum C."/>
            <person name="Ng V."/>
            <person name="Clum A."/>
            <person name="Steindorff A."/>
            <person name="Ohm R."/>
            <person name="Martin F."/>
            <person name="Silar P."/>
            <person name="Natvig D."/>
            <person name="Lalanne C."/>
            <person name="Gautier V."/>
            <person name="Ament-Velasquez S.L."/>
            <person name="Kruys A."/>
            <person name="Hutchinson M.I."/>
            <person name="Powell A.J."/>
            <person name="Barry K."/>
            <person name="Miller A.N."/>
            <person name="Grigoriev I.V."/>
            <person name="Debuchy R."/>
            <person name="Gladieux P."/>
            <person name="Thoren M.H."/>
            <person name="Johannesson H."/>
        </authorList>
    </citation>
    <scope>NUCLEOTIDE SEQUENCE</scope>
    <source>
        <strain evidence="1">CBS 540.89</strain>
    </source>
</reference>
<dbReference type="AlphaFoldDB" id="A0AA40AJ13"/>
<keyword evidence="2" id="KW-1185">Reference proteome</keyword>
<sequence>MHLSAAGRKVARNLEILRSIGEQIQNDKQLLFDLCLTSKVFNFEFTRHVYWKIGPTIDLYRLGPSNPSLIHTRAFILTSLPKSNEWPKSPDVNEKVRQLVGRMENLKIFRWSLRYSPPEAATIALLRNSCPQIKSLQLELLDFMKYDLDLQKAVDRGPHTFDISPLENLTSLTLNSMYGDLAQWQRQIVQVLVKSPALEKLSLSISRLTLGRYDAWGLPDHAKFFDRLCVHYAERGGQPLHLKTLTMGQSIFPMSYQALTNFVDLSYLEEVYIDNNGSLYDSSEVFELYRDDEWNAESAIVFHAFSPANCINLRRFGVSEFRMDVDKFLRGYAKYPSASRRLAFACREEIWDLHTTKLLQAVEQHSGLPIQLRMMKVDLRQFNQEDFEICLGNLVAANGDSLEGLVLVVGHLDERHHWLRTHMQDLEAAFSSFTKLTQLDFAYAYHRGEYKPFLLFEKLALACPSLQYIRSEGRCWRIRRRDGTMDVEFERLSREEMDSVELFSFFLPAGGVRWEILKG</sequence>
<dbReference type="Proteomes" id="UP001172159">
    <property type="component" value="Unassembled WGS sequence"/>
</dbReference>
<comment type="caution">
    <text evidence="1">The sequence shown here is derived from an EMBL/GenBank/DDBJ whole genome shotgun (WGS) entry which is preliminary data.</text>
</comment>
<evidence type="ECO:0000313" key="1">
    <source>
        <dbReference type="EMBL" id="KAK0716712.1"/>
    </source>
</evidence>
<dbReference type="EMBL" id="JAUKTV010000014">
    <property type="protein sequence ID" value="KAK0716712.1"/>
    <property type="molecule type" value="Genomic_DNA"/>
</dbReference>
<proteinExistence type="predicted"/>
<accession>A0AA40AJ13</accession>
<dbReference type="SUPFAM" id="SSF52047">
    <property type="entry name" value="RNI-like"/>
    <property type="match status" value="1"/>
</dbReference>
<protein>
    <submittedName>
        <fullName evidence="1">Uncharacterized protein</fullName>
    </submittedName>
</protein>
<name>A0AA40AJ13_9PEZI</name>
<organism evidence="1 2">
    <name type="scientific">Apiosordaria backusii</name>
    <dbReference type="NCBI Taxonomy" id="314023"/>
    <lineage>
        <taxon>Eukaryota</taxon>
        <taxon>Fungi</taxon>
        <taxon>Dikarya</taxon>
        <taxon>Ascomycota</taxon>
        <taxon>Pezizomycotina</taxon>
        <taxon>Sordariomycetes</taxon>
        <taxon>Sordariomycetidae</taxon>
        <taxon>Sordariales</taxon>
        <taxon>Lasiosphaeriaceae</taxon>
        <taxon>Apiosordaria</taxon>
    </lineage>
</organism>